<accession>A0A9N8UZC6</accession>
<keyword evidence="4" id="KW-1185">Reference proteome</keyword>
<reference evidence="3" key="1">
    <citation type="submission" date="2021-06" db="EMBL/GenBank/DDBJ databases">
        <authorList>
            <person name="Kallberg Y."/>
            <person name="Tangrot J."/>
            <person name="Rosling A."/>
        </authorList>
    </citation>
    <scope>NUCLEOTIDE SEQUENCE</scope>
    <source>
        <strain evidence="3">AZ414A</strain>
    </source>
</reference>
<dbReference type="AlphaFoldDB" id="A0A9N8UZC6"/>
<organism evidence="3 4">
    <name type="scientific">Diversispora eburnea</name>
    <dbReference type="NCBI Taxonomy" id="1213867"/>
    <lineage>
        <taxon>Eukaryota</taxon>
        <taxon>Fungi</taxon>
        <taxon>Fungi incertae sedis</taxon>
        <taxon>Mucoromycota</taxon>
        <taxon>Glomeromycotina</taxon>
        <taxon>Glomeromycetes</taxon>
        <taxon>Diversisporales</taxon>
        <taxon>Diversisporaceae</taxon>
        <taxon>Diversispora</taxon>
    </lineage>
</organism>
<dbReference type="Pfam" id="PF12937">
    <property type="entry name" value="F-box-like"/>
    <property type="match status" value="1"/>
</dbReference>
<dbReference type="OrthoDB" id="2332634at2759"/>
<protein>
    <submittedName>
        <fullName evidence="3">6083_t:CDS:1</fullName>
    </submittedName>
</protein>
<sequence length="857" mass="96293">MTPFLPPKCLCKIFQNLTDQETLYSCLFVNRLWCAISVEFLWSKPFHFIHTCRKSLPSISLSSGSTFRNNNNNKSISSATTSSITSTSITSTSSCLSSDEKTLLMESGIELSDDLLQSPLFDYAEFIKGEGTVEVVEVGGVGGYKISPKLKKKSSIKKFRLSNVVKFITKTINNHRRGYGSNHDHQARRNSESSYYSVASSFDTTCTSSSSTPSKRLITEFLCQLIMRKCPALRQLSIDRIDLNRSEIYSSKDELFRCSTLRAQLSDRFQNRLIPEQYLLLPIYPGATRALESLNELIVTTQLEDESKSLAILINSQKALKQFDLYCCEIGSSIIMNSLKSQTQSLKSITFNDIKFWKWDSSSLDFLGDCLKLEKLIFNSCHGLTEELLNSMIDVKYQGLNTIIMENSITPVNILGSVIINSMDKIRTINLGHSTYCSQLRNFSSYIDSEDLNQLFNLFTSCKNLETVTIYGPISSEIETTNLLLRLSQQELPNLRSLSIQAAWKFTSLALDQFLINSKPSLKYLEFRNSRCFNDKHLKVIIKNLGKELNILKLHITEPLNEELVGEAKREIELRGRIKDLRNSEVKRISSPLRKQRGFGSFGIGSFGIGNFSFGNFVMMMRGGNLVRIDKYYGERRDSQGNTYRFDKLGNFLQIDSEGNVIVVVEDSDGNIFRLDNNGNLFKIDRSGNFCRIDPEDKIHSQYIEAMKSDINNKNGGNVGDSDEIGNGNSSRKDSKDSSNNSTISVRRDSEGSLYKFDNNGNHFKIDRYGNISKVGTENNKDKGGNAETTVNGSKTVNTFGSVGSVVVGDSNIGGSIKGILINNSTNNIQDGLVQVEYWEPVTRSLDDIDLCFPKKR</sequence>
<name>A0A9N8UZC6_9GLOM</name>
<comment type="caution">
    <text evidence="3">The sequence shown here is derived from an EMBL/GenBank/DDBJ whole genome shotgun (WGS) entry which is preliminary data.</text>
</comment>
<feature type="region of interest" description="Disordered" evidence="1">
    <location>
        <begin position="710"/>
        <end position="747"/>
    </location>
</feature>
<evidence type="ECO:0000313" key="4">
    <source>
        <dbReference type="Proteomes" id="UP000789706"/>
    </source>
</evidence>
<dbReference type="EMBL" id="CAJVPK010000007">
    <property type="protein sequence ID" value="CAG8432937.1"/>
    <property type="molecule type" value="Genomic_DNA"/>
</dbReference>
<evidence type="ECO:0000259" key="2">
    <source>
        <dbReference type="Pfam" id="PF12937"/>
    </source>
</evidence>
<dbReference type="InterPro" id="IPR001810">
    <property type="entry name" value="F-box_dom"/>
</dbReference>
<proteinExistence type="predicted"/>
<dbReference type="SUPFAM" id="SSF52047">
    <property type="entry name" value="RNI-like"/>
    <property type="match status" value="1"/>
</dbReference>
<dbReference type="Proteomes" id="UP000789706">
    <property type="component" value="Unassembled WGS sequence"/>
</dbReference>
<gene>
    <name evidence="3" type="ORF">DEBURN_LOCUS261</name>
</gene>
<feature type="domain" description="F-box" evidence="2">
    <location>
        <begin position="5"/>
        <end position="46"/>
    </location>
</feature>
<evidence type="ECO:0000313" key="3">
    <source>
        <dbReference type="EMBL" id="CAG8432937.1"/>
    </source>
</evidence>
<evidence type="ECO:0000256" key="1">
    <source>
        <dbReference type="SAM" id="MobiDB-lite"/>
    </source>
</evidence>